<name>A0A1B6HTM5_9HEMI</name>
<evidence type="ECO:0000313" key="1">
    <source>
        <dbReference type="EMBL" id="JAS78027.1"/>
    </source>
</evidence>
<protein>
    <submittedName>
        <fullName evidence="1">Uncharacterized protein</fullName>
    </submittedName>
</protein>
<dbReference type="EMBL" id="GECU01029679">
    <property type="protein sequence ID" value="JAS78027.1"/>
    <property type="molecule type" value="Transcribed_RNA"/>
</dbReference>
<proteinExistence type="predicted"/>
<sequence>MADEAILDEAESTKFLGMYLDRGLTWSDHIDRVCSKVASGTYVLRNLAKFCSFDVLKTAYFGTVHPHLTYGLRLWGSCSKYKFDRVFRTQKKAVRIISKLKPRESCKIAFRELGFLTLPSLYILDVTLYCQFKCELVQGREVHQYETRGRNNFRTEQHRTAMFEHLPSQMGVKLINKLPGDLKRINEPKQFKSRLRHFLLSKAFYSVDEFTMGRWDEN</sequence>
<dbReference type="AlphaFoldDB" id="A0A1B6HTM5"/>
<accession>A0A1B6HTM5</accession>
<organism evidence="1">
    <name type="scientific">Homalodisca liturata</name>
    <dbReference type="NCBI Taxonomy" id="320908"/>
    <lineage>
        <taxon>Eukaryota</taxon>
        <taxon>Metazoa</taxon>
        <taxon>Ecdysozoa</taxon>
        <taxon>Arthropoda</taxon>
        <taxon>Hexapoda</taxon>
        <taxon>Insecta</taxon>
        <taxon>Pterygota</taxon>
        <taxon>Neoptera</taxon>
        <taxon>Paraneoptera</taxon>
        <taxon>Hemiptera</taxon>
        <taxon>Auchenorrhyncha</taxon>
        <taxon>Membracoidea</taxon>
        <taxon>Cicadellidae</taxon>
        <taxon>Cicadellinae</taxon>
        <taxon>Proconiini</taxon>
        <taxon>Homalodisca</taxon>
    </lineage>
</organism>
<gene>
    <name evidence="1" type="ORF">g.38074</name>
</gene>
<reference evidence="1" key="1">
    <citation type="submission" date="2015-11" db="EMBL/GenBank/DDBJ databases">
        <title>De novo transcriptome assembly of four potential Pierce s Disease insect vectors from Arizona vineyards.</title>
        <authorList>
            <person name="Tassone E.E."/>
        </authorList>
    </citation>
    <scope>NUCLEOTIDE SEQUENCE</scope>
</reference>